<feature type="transmembrane region" description="Helical" evidence="1">
    <location>
        <begin position="45"/>
        <end position="61"/>
    </location>
</feature>
<feature type="transmembrane region" description="Helical" evidence="1">
    <location>
        <begin position="67"/>
        <end position="85"/>
    </location>
</feature>
<evidence type="ECO:0000313" key="2">
    <source>
        <dbReference type="EMBL" id="EPF19287.1"/>
    </source>
</evidence>
<protein>
    <submittedName>
        <fullName evidence="2">Uncharacterized protein</fullName>
    </submittedName>
</protein>
<gene>
    <name evidence="2" type="ORF">MAESPC_04066</name>
</gene>
<sequence length="103" mass="12010">MILYGIFFNRKLKPSQYTEKETTKASQIVSKNTINAPSFSQLRRVIYIVFLCYLGGIYTVLRKAKVLYHKLFTFLVCASLIRKLLYFYNPSQSFSVYTVTSVK</sequence>
<dbReference type="Proteomes" id="UP000014617">
    <property type="component" value="Unassembled WGS sequence"/>
</dbReference>
<dbReference type="AlphaFoldDB" id="S3JGE3"/>
<proteinExistence type="predicted"/>
<keyword evidence="1" id="KW-0472">Membrane</keyword>
<keyword evidence="1" id="KW-0812">Transmembrane</keyword>
<dbReference type="EMBL" id="ASZQ01000255">
    <property type="protein sequence ID" value="EPF19287.1"/>
    <property type="molecule type" value="Genomic_DNA"/>
</dbReference>
<organism evidence="2 3">
    <name type="scientific">Microcystis aeruginosa SPC777</name>
    <dbReference type="NCBI Taxonomy" id="482300"/>
    <lineage>
        <taxon>Bacteria</taxon>
        <taxon>Bacillati</taxon>
        <taxon>Cyanobacteriota</taxon>
        <taxon>Cyanophyceae</taxon>
        <taxon>Oscillatoriophycideae</taxon>
        <taxon>Chroococcales</taxon>
        <taxon>Microcystaceae</taxon>
        <taxon>Microcystis</taxon>
    </lineage>
</organism>
<evidence type="ECO:0000313" key="3">
    <source>
        <dbReference type="Proteomes" id="UP000014617"/>
    </source>
</evidence>
<accession>S3JGE3</accession>
<name>S3JGE3_MICAE</name>
<reference evidence="2 3" key="1">
    <citation type="journal article" date="2013" name="Genome Announc.">
        <title>Draft Genome Sequence of the Brazilian Toxic Bloom-Forming Cyanobacterium Microcystis aeruginosa Strain SPC777.</title>
        <authorList>
            <person name="Fiore M.F."/>
            <person name="Alvarenga D.O."/>
            <person name="Varani A.M."/>
            <person name="Hoff-Risseti C."/>
            <person name="Crespim E."/>
            <person name="Ramos R.T."/>
            <person name="Silva A."/>
            <person name="Schaker P.D."/>
            <person name="Heck K."/>
            <person name="Rigonato J."/>
            <person name="Schneider M.P."/>
        </authorList>
    </citation>
    <scope>NUCLEOTIDE SEQUENCE [LARGE SCALE GENOMIC DNA]</scope>
    <source>
        <strain evidence="3">SPC 777</strain>
    </source>
</reference>
<evidence type="ECO:0000256" key="1">
    <source>
        <dbReference type="SAM" id="Phobius"/>
    </source>
</evidence>
<keyword evidence="1" id="KW-1133">Transmembrane helix</keyword>
<comment type="caution">
    <text evidence="2">The sequence shown here is derived from an EMBL/GenBank/DDBJ whole genome shotgun (WGS) entry which is preliminary data.</text>
</comment>